<organism evidence="2 3">
    <name type="scientific">Abiotrophia defectiva</name>
    <name type="common">Streptococcus defectivus</name>
    <dbReference type="NCBI Taxonomy" id="46125"/>
    <lineage>
        <taxon>Bacteria</taxon>
        <taxon>Bacillati</taxon>
        <taxon>Bacillota</taxon>
        <taxon>Bacilli</taxon>
        <taxon>Lactobacillales</taxon>
        <taxon>Aerococcaceae</taxon>
        <taxon>Abiotrophia</taxon>
    </lineage>
</organism>
<proteinExistence type="predicted"/>
<dbReference type="Proteomes" id="UP000757900">
    <property type="component" value="Unassembled WGS sequence"/>
</dbReference>
<sequence length="44" mass="5177">MDKPVLKSRPTEVTYFKLNNELNRPVDGKIPLNKDREAVRAYFL</sequence>
<name>A0A929MQR6_ABIDE</name>
<dbReference type="InterPro" id="IPR013554">
    <property type="entry name" value="RNR_N"/>
</dbReference>
<feature type="non-terminal residue" evidence="2">
    <location>
        <position position="44"/>
    </location>
</feature>
<gene>
    <name evidence="2" type="ORF">HXK00_02860</name>
</gene>
<evidence type="ECO:0000313" key="2">
    <source>
        <dbReference type="EMBL" id="MBF0934570.1"/>
    </source>
</evidence>
<dbReference type="Pfam" id="PF08343">
    <property type="entry name" value="RNR_N"/>
    <property type="match status" value="1"/>
</dbReference>
<comment type="caution">
    <text evidence="2">The sequence shown here is derived from an EMBL/GenBank/DDBJ whole genome shotgun (WGS) entry which is preliminary data.</text>
</comment>
<evidence type="ECO:0000313" key="3">
    <source>
        <dbReference type="Proteomes" id="UP000757900"/>
    </source>
</evidence>
<feature type="domain" description="Ribonucleotide reductase N-terminal" evidence="1">
    <location>
        <begin position="15"/>
        <end position="43"/>
    </location>
</feature>
<reference evidence="2" key="1">
    <citation type="submission" date="2020-04" db="EMBL/GenBank/DDBJ databases">
        <title>Deep metagenomics examines the oral microbiome during advanced dental caries in children, revealing novel taxa and co-occurrences with host molecules.</title>
        <authorList>
            <person name="Baker J.L."/>
            <person name="Morton J.T."/>
            <person name="Dinis M."/>
            <person name="Alvarez R."/>
            <person name="Tran N.C."/>
            <person name="Knight R."/>
            <person name="Edlund A."/>
        </authorList>
    </citation>
    <scope>NUCLEOTIDE SEQUENCE</scope>
    <source>
        <strain evidence="2">JCVI_23_bin.16</strain>
    </source>
</reference>
<dbReference type="EMBL" id="JABZFV010000038">
    <property type="protein sequence ID" value="MBF0934570.1"/>
    <property type="molecule type" value="Genomic_DNA"/>
</dbReference>
<accession>A0A929MQR6</accession>
<dbReference type="AlphaFoldDB" id="A0A929MQR6"/>
<protein>
    <recommendedName>
        <fullName evidence="1">Ribonucleotide reductase N-terminal domain-containing protein</fullName>
    </recommendedName>
</protein>
<evidence type="ECO:0000259" key="1">
    <source>
        <dbReference type="Pfam" id="PF08343"/>
    </source>
</evidence>